<dbReference type="InterPro" id="IPR024524">
    <property type="entry name" value="DUF3800"/>
</dbReference>
<organism evidence="2">
    <name type="scientific">Paenibacillus ihbetae</name>
    <dbReference type="NCBI Taxonomy" id="1870820"/>
    <lineage>
        <taxon>Bacteria</taxon>
        <taxon>Bacillati</taxon>
        <taxon>Bacillota</taxon>
        <taxon>Bacilli</taxon>
        <taxon>Bacillales</taxon>
        <taxon>Paenibacillaceae</taxon>
        <taxon>Paenibacillus</taxon>
    </lineage>
</organism>
<dbReference type="RefSeq" id="WP_099476701.1">
    <property type="nucleotide sequence ID" value="NZ_CP016809.1"/>
</dbReference>
<proteinExistence type="predicted"/>
<reference evidence="2" key="1">
    <citation type="submission" date="2016-08" db="EMBL/GenBank/DDBJ databases">
        <title>Complete Genome Seqeunce of Paenibacillus sp. nov. IHBB 9852 from high altitute lake of Indian trans-Himalayas.</title>
        <authorList>
            <person name="Kiran S."/>
            <person name="Swarnkar M.K."/>
            <person name="Rana A."/>
            <person name="Tewari R."/>
            <person name="Gulati A."/>
        </authorList>
    </citation>
    <scope>NUCLEOTIDE SEQUENCE [LARGE SCALE GENOMIC DNA]</scope>
    <source>
        <strain evidence="2">IHBB 9852</strain>
    </source>
</reference>
<accession>A0A1B2DVC0</accession>
<protein>
    <recommendedName>
        <fullName evidence="3">DUF3800 domain-containing protein</fullName>
    </recommendedName>
</protein>
<dbReference type="AlphaFoldDB" id="A0A1B2DVC0"/>
<name>A0A1B2DVC0_9BACL</name>
<dbReference type="EMBL" id="CP016809">
    <property type="protein sequence ID" value="ANY71670.1"/>
    <property type="molecule type" value="Genomic_DNA"/>
</dbReference>
<dbReference type="Pfam" id="PF12686">
    <property type="entry name" value="DUF3800"/>
    <property type="match status" value="1"/>
</dbReference>
<gene>
    <name evidence="2" type="ORF">BBD41_03220</name>
</gene>
<evidence type="ECO:0000256" key="1">
    <source>
        <dbReference type="SAM" id="MobiDB-lite"/>
    </source>
</evidence>
<evidence type="ECO:0008006" key="3">
    <source>
        <dbReference type="Google" id="ProtNLM"/>
    </source>
</evidence>
<evidence type="ECO:0000313" key="2">
    <source>
        <dbReference type="EMBL" id="ANY71670.1"/>
    </source>
</evidence>
<feature type="compositionally biased region" description="Basic and acidic residues" evidence="1">
    <location>
        <begin position="1"/>
        <end position="21"/>
    </location>
</feature>
<feature type="region of interest" description="Disordered" evidence="1">
    <location>
        <begin position="1"/>
        <end position="30"/>
    </location>
</feature>
<sequence>MDTKETEDSSIKPESTDEKKKPTSNRITKAERTQREIDRLNTALATGKLDTLISRVAYILNNFKESRNSDMVLKLKYWEIFQGFKGNVVDVNQMFKLERDTSIARARAKIQNEYKLFQADDKIRWFRKSSEEIEKEQQIANKPGNPVVSIYADESGKNDTYLIIGGLWVLVPERVRSLEAHFSQWRRDRADRNLPKEFHFTEMKKHQLEMYKEIFTELVSLSDMISLKAVVTERSKSRSKSIDNLVYSLYYQHVHHGIEHEVSTGRVTLPRSINFWKDMEEGTDAVFLAELKQHMVTNFEGYFKDSLVLSTFSPISSISSILIQLADLYTGSINRILNPPKENTRNHKDEFAEFVFDILKLDKSNFKNQEQDMAMIHFLEIETTEYNANSDDLEP</sequence>
<dbReference type="KEGG" id="pib:BBD41_03220"/>